<evidence type="ECO:0000256" key="5">
    <source>
        <dbReference type="ARBA" id="ARBA00022853"/>
    </source>
</evidence>
<keyword evidence="3" id="KW-0678">Repressor</keyword>
<dbReference type="GO" id="GO:0005730">
    <property type="term" value="C:nucleolus"/>
    <property type="evidence" value="ECO:0007669"/>
    <property type="project" value="UniProtKB-SubCell"/>
</dbReference>
<evidence type="ECO:0000313" key="13">
    <source>
        <dbReference type="Proteomes" id="UP000029981"/>
    </source>
</evidence>
<dbReference type="Pfam" id="PF17800">
    <property type="entry name" value="NPL"/>
    <property type="match status" value="1"/>
</dbReference>
<keyword evidence="7" id="KW-0804">Transcription</keyword>
<evidence type="ECO:0000256" key="9">
    <source>
        <dbReference type="PROSITE-ProRule" id="PRU00042"/>
    </source>
</evidence>
<evidence type="ECO:0000259" key="11">
    <source>
        <dbReference type="PROSITE" id="PS50157"/>
    </source>
</evidence>
<evidence type="ECO:0000256" key="3">
    <source>
        <dbReference type="ARBA" id="ARBA00022491"/>
    </source>
</evidence>
<evidence type="ECO:0000256" key="4">
    <source>
        <dbReference type="ARBA" id="ARBA00022801"/>
    </source>
</evidence>
<sequence>MEFWGAEVKVGEPLLVSPGEEKILHLSQACLGESKSKGSEPVVLYVKVGNQKLVLGTLSSEKFPQVSFDLVFDKEFELSHNWKNGSVHFTGYTSLLPEEEESTYTDSEEDFPLAVTDNGKPEPEPEPKKDAKPDTSGTKKKVQIVEPSKVASNSNIDSKKNKDSSDEDDDEDEESTDNENENGGEEDDSDDDENESSGVDSEDSDEDSDDSLEEDEQTPKKAEASKKRPLDSANKTPAPDKKAKLVTPQKTDGKKGVAHVATPHPSKKAGKMAAANDKNKQQTPKSANAAFSCKTCNRTFGSETALQSHTKAKHTADK</sequence>
<reference evidence="12 13" key="2">
    <citation type="journal article" date="2009" name="PLoS ONE">
        <title>An integrated genetic and cytogenetic map of the cucumber genome.</title>
        <authorList>
            <person name="Ren Y."/>
            <person name="Zhang Z."/>
            <person name="Liu J."/>
            <person name="Staub J.E."/>
            <person name="Han Y."/>
            <person name="Cheng Z."/>
            <person name="Li X."/>
            <person name="Lu J."/>
            <person name="Miao H."/>
            <person name="Kang H."/>
            <person name="Xie B."/>
            <person name="Gu X."/>
            <person name="Wang X."/>
            <person name="Du Y."/>
            <person name="Jin W."/>
            <person name="Huang S."/>
        </authorList>
    </citation>
    <scope>NUCLEOTIDE SEQUENCE [LARGE SCALE GENOMIC DNA]</scope>
    <source>
        <strain evidence="13">cv. 9930</strain>
    </source>
</reference>
<dbReference type="Gene3D" id="2.60.120.340">
    <property type="entry name" value="Nucleoplasmin core domain"/>
    <property type="match status" value="1"/>
</dbReference>
<evidence type="ECO:0000256" key="6">
    <source>
        <dbReference type="ARBA" id="ARBA00023015"/>
    </source>
</evidence>
<keyword evidence="13" id="KW-1185">Reference proteome</keyword>
<reference evidence="12 13" key="3">
    <citation type="journal article" date="2010" name="BMC Genomics">
        <title>Transcriptome sequencing and comparative analysis of cucumber flowers with different sex types.</title>
        <authorList>
            <person name="Guo S."/>
            <person name="Zheng Y."/>
            <person name="Joung J.G."/>
            <person name="Liu S."/>
            <person name="Zhang Z."/>
            <person name="Crasta O.R."/>
            <person name="Sobral B.W."/>
            <person name="Xu Y."/>
            <person name="Huang S."/>
            <person name="Fei Z."/>
        </authorList>
    </citation>
    <scope>NUCLEOTIDE SEQUENCE [LARGE SCALE GENOMIC DNA]</scope>
    <source>
        <strain evidence="13">cv. 9930</strain>
    </source>
</reference>
<feature type="compositionally biased region" description="Basic and acidic residues" evidence="10">
    <location>
        <begin position="119"/>
        <end position="133"/>
    </location>
</feature>
<reference evidence="12 13" key="1">
    <citation type="journal article" date="2009" name="Nat. Genet.">
        <title>The genome of the cucumber, Cucumis sativus L.</title>
        <authorList>
            <person name="Huang S."/>
            <person name="Li R."/>
            <person name="Zhang Z."/>
            <person name="Li L."/>
            <person name="Gu X."/>
            <person name="Fan W."/>
            <person name="Lucas W.J."/>
            <person name="Wang X."/>
            <person name="Xie B."/>
            <person name="Ni P."/>
            <person name="Ren Y."/>
            <person name="Zhu H."/>
            <person name="Li J."/>
            <person name="Lin K."/>
            <person name="Jin W."/>
            <person name="Fei Z."/>
            <person name="Li G."/>
            <person name="Staub J."/>
            <person name="Kilian A."/>
            <person name="van der Vossen E.A."/>
            <person name="Wu Y."/>
            <person name="Guo J."/>
            <person name="He J."/>
            <person name="Jia Z."/>
            <person name="Ren Y."/>
            <person name="Tian G."/>
            <person name="Lu Y."/>
            <person name="Ruan J."/>
            <person name="Qian W."/>
            <person name="Wang M."/>
            <person name="Huang Q."/>
            <person name="Li B."/>
            <person name="Xuan Z."/>
            <person name="Cao J."/>
            <person name="Asan"/>
            <person name="Wu Z."/>
            <person name="Zhang J."/>
            <person name="Cai Q."/>
            <person name="Bai Y."/>
            <person name="Zhao B."/>
            <person name="Han Y."/>
            <person name="Li Y."/>
            <person name="Li X."/>
            <person name="Wang S."/>
            <person name="Shi Q."/>
            <person name="Liu S."/>
            <person name="Cho W.K."/>
            <person name="Kim J.Y."/>
            <person name="Xu Y."/>
            <person name="Heller-Uszynska K."/>
            <person name="Miao H."/>
            <person name="Cheng Z."/>
            <person name="Zhang S."/>
            <person name="Wu J."/>
            <person name="Yang Y."/>
            <person name="Kang H."/>
            <person name="Li M."/>
            <person name="Liang H."/>
            <person name="Ren X."/>
            <person name="Shi Z."/>
            <person name="Wen M."/>
            <person name="Jian M."/>
            <person name="Yang H."/>
            <person name="Zhang G."/>
            <person name="Yang Z."/>
            <person name="Chen R."/>
            <person name="Liu S."/>
            <person name="Li J."/>
            <person name="Ma L."/>
            <person name="Liu H."/>
            <person name="Zhou Y."/>
            <person name="Zhao J."/>
            <person name="Fang X."/>
            <person name="Li G."/>
            <person name="Fang L."/>
            <person name="Li Y."/>
            <person name="Liu D."/>
            <person name="Zheng H."/>
            <person name="Zhang Y."/>
            <person name="Qin N."/>
            <person name="Li Z."/>
            <person name="Yang G."/>
            <person name="Yang S."/>
            <person name="Bolund L."/>
            <person name="Kristiansen K."/>
            <person name="Zheng H."/>
            <person name="Li S."/>
            <person name="Zhang X."/>
            <person name="Yang H."/>
            <person name="Wang J."/>
            <person name="Sun R."/>
            <person name="Zhang B."/>
            <person name="Jiang S."/>
            <person name="Wang J."/>
            <person name="Du Y."/>
            <person name="Li S."/>
        </authorList>
    </citation>
    <scope>NUCLEOTIDE SEQUENCE [LARGE SCALE GENOMIC DNA]</scope>
    <source>
        <strain evidence="13">cv. 9930</strain>
    </source>
</reference>
<dbReference type="KEGG" id="csv:101207572"/>
<evidence type="ECO:0000256" key="1">
    <source>
        <dbReference type="ARBA" id="ARBA00004604"/>
    </source>
</evidence>
<proteinExistence type="inferred from homology"/>
<keyword evidence="9" id="KW-0862">Zinc</keyword>
<dbReference type="InterPro" id="IPR041232">
    <property type="entry name" value="NPL"/>
</dbReference>
<feature type="compositionally biased region" description="Acidic residues" evidence="10">
    <location>
        <begin position="165"/>
        <end position="216"/>
    </location>
</feature>
<dbReference type="PROSITE" id="PS50157">
    <property type="entry name" value="ZINC_FINGER_C2H2_2"/>
    <property type="match status" value="1"/>
</dbReference>
<dbReference type="STRING" id="3659.A0A0A0LEE5"/>
<dbReference type="Gramene" id="KGN59052">
    <property type="protein sequence ID" value="KGN59052"/>
    <property type="gene ID" value="Csa_3G748810"/>
</dbReference>
<dbReference type="eggNOG" id="ENOG502QVH6">
    <property type="taxonomic scope" value="Eukaryota"/>
</dbReference>
<evidence type="ECO:0000256" key="7">
    <source>
        <dbReference type="ARBA" id="ARBA00023163"/>
    </source>
</evidence>
<keyword evidence="6" id="KW-0805">Transcription regulation</keyword>
<dbReference type="GO" id="GO:0008270">
    <property type="term" value="F:zinc ion binding"/>
    <property type="evidence" value="ECO:0007669"/>
    <property type="project" value="UniProtKB-KW"/>
</dbReference>
<keyword evidence="9" id="KW-0479">Metal-binding</keyword>
<keyword evidence="8" id="KW-0539">Nucleus</keyword>
<evidence type="ECO:0000313" key="12">
    <source>
        <dbReference type="EMBL" id="KGN59052.1"/>
    </source>
</evidence>
<dbReference type="OrthoDB" id="2019803at2759"/>
<keyword evidence="4" id="KW-0378">Hydrolase</keyword>
<dbReference type="GO" id="GO:0016787">
    <property type="term" value="F:hydrolase activity"/>
    <property type="evidence" value="ECO:0007669"/>
    <property type="project" value="UniProtKB-KW"/>
</dbReference>
<gene>
    <name evidence="12" type="ORF">Csa_3G748810</name>
</gene>
<feature type="region of interest" description="Disordered" evidence="10">
    <location>
        <begin position="99"/>
        <end position="287"/>
    </location>
</feature>
<comment type="subcellular location">
    <subcellularLocation>
        <location evidence="1">Nucleus</location>
        <location evidence="1">Nucleolus</location>
    </subcellularLocation>
</comment>
<dbReference type="PROSITE" id="PS00028">
    <property type="entry name" value="ZINC_FINGER_C2H2_1"/>
    <property type="match status" value="1"/>
</dbReference>
<name>A0A0A0LEE5_CUCSA</name>
<dbReference type="FunFam" id="2.60.120.340:FF:000004">
    <property type="entry name" value="Histone deacetylase HDT1"/>
    <property type="match status" value="1"/>
</dbReference>
<evidence type="ECO:0000256" key="8">
    <source>
        <dbReference type="ARBA" id="ARBA00023242"/>
    </source>
</evidence>
<organism evidence="12 13">
    <name type="scientific">Cucumis sativus</name>
    <name type="common">Cucumber</name>
    <dbReference type="NCBI Taxonomy" id="3659"/>
    <lineage>
        <taxon>Eukaryota</taxon>
        <taxon>Viridiplantae</taxon>
        <taxon>Streptophyta</taxon>
        <taxon>Embryophyta</taxon>
        <taxon>Tracheophyta</taxon>
        <taxon>Spermatophyta</taxon>
        <taxon>Magnoliopsida</taxon>
        <taxon>eudicotyledons</taxon>
        <taxon>Gunneridae</taxon>
        <taxon>Pentapetalae</taxon>
        <taxon>rosids</taxon>
        <taxon>fabids</taxon>
        <taxon>Cucurbitales</taxon>
        <taxon>Cucurbitaceae</taxon>
        <taxon>Benincaseae</taxon>
        <taxon>Cucumis</taxon>
    </lineage>
</organism>
<dbReference type="Proteomes" id="UP000029981">
    <property type="component" value="Chromosome 3"/>
</dbReference>
<dbReference type="EMBL" id="CM002924">
    <property type="protein sequence ID" value="KGN59052.1"/>
    <property type="molecule type" value="Genomic_DNA"/>
</dbReference>
<evidence type="ECO:0000256" key="10">
    <source>
        <dbReference type="SAM" id="MobiDB-lite"/>
    </source>
</evidence>
<reference evidence="12 13" key="4">
    <citation type="journal article" date="2011" name="BMC Genomics">
        <title>RNA-Seq improves annotation of protein-coding genes in the cucumber genome.</title>
        <authorList>
            <person name="Li Z."/>
            <person name="Zhang Z."/>
            <person name="Yan P."/>
            <person name="Huang S."/>
            <person name="Fei Z."/>
            <person name="Lin K."/>
        </authorList>
    </citation>
    <scope>NUCLEOTIDE SEQUENCE [LARGE SCALE GENOMIC DNA]</scope>
    <source>
        <strain evidence="13">cv. 9930</strain>
    </source>
</reference>
<keyword evidence="5" id="KW-0156">Chromatin regulator</keyword>
<feature type="domain" description="C2H2-type" evidence="11">
    <location>
        <begin position="291"/>
        <end position="318"/>
    </location>
</feature>
<dbReference type="AlphaFoldDB" id="A0A0A0LEE5"/>
<accession>A0A0A0LEE5</accession>
<feature type="compositionally biased region" description="Acidic residues" evidence="10">
    <location>
        <begin position="99"/>
        <end position="111"/>
    </location>
</feature>
<comment type="similarity">
    <text evidence="2">Belongs to the histone deacetylase HD2 family.</text>
</comment>
<dbReference type="OMA" id="ANKNQGG"/>
<evidence type="ECO:0000256" key="2">
    <source>
        <dbReference type="ARBA" id="ARBA00006673"/>
    </source>
</evidence>
<protein>
    <recommendedName>
        <fullName evidence="11">C2H2-type domain-containing protein</fullName>
    </recommendedName>
</protein>
<dbReference type="Pfam" id="PF13912">
    <property type="entry name" value="zf-C2H2_6"/>
    <property type="match status" value="1"/>
</dbReference>
<dbReference type="SMART" id="SM00355">
    <property type="entry name" value="ZnF_C2H2"/>
    <property type="match status" value="1"/>
</dbReference>
<dbReference type="InterPro" id="IPR013087">
    <property type="entry name" value="Znf_C2H2_type"/>
</dbReference>
<keyword evidence="9" id="KW-0863">Zinc-finger</keyword>
<feature type="compositionally biased region" description="Basic and acidic residues" evidence="10">
    <location>
        <begin position="217"/>
        <end position="230"/>
    </location>
</feature>
<dbReference type="GO" id="GO:0006325">
    <property type="term" value="P:chromatin organization"/>
    <property type="evidence" value="ECO:0007669"/>
    <property type="project" value="UniProtKB-KW"/>
</dbReference>